<organism evidence="2 3">
    <name type="scientific">Bacillus suaedaesalsae</name>
    <dbReference type="NCBI Taxonomy" id="2810349"/>
    <lineage>
        <taxon>Bacteria</taxon>
        <taxon>Bacillati</taxon>
        <taxon>Bacillota</taxon>
        <taxon>Bacilli</taxon>
        <taxon>Bacillales</taxon>
        <taxon>Bacillaceae</taxon>
        <taxon>Bacillus</taxon>
    </lineage>
</organism>
<accession>A0ABS2DKA9</accession>
<dbReference type="InterPro" id="IPR009081">
    <property type="entry name" value="PP-bd_ACP"/>
</dbReference>
<dbReference type="RefSeq" id="WP_204204276.1">
    <property type="nucleotide sequence ID" value="NZ_JAFELM010000036.1"/>
</dbReference>
<comment type="caution">
    <text evidence="2">The sequence shown here is derived from an EMBL/GenBank/DDBJ whole genome shotgun (WGS) entry which is preliminary data.</text>
</comment>
<evidence type="ECO:0000259" key="1">
    <source>
        <dbReference type="PROSITE" id="PS50075"/>
    </source>
</evidence>
<feature type="domain" description="Carrier" evidence="1">
    <location>
        <begin position="4"/>
        <end position="82"/>
    </location>
</feature>
<dbReference type="InterPro" id="IPR036736">
    <property type="entry name" value="ACP-like_sf"/>
</dbReference>
<dbReference type="SUPFAM" id="SSF47336">
    <property type="entry name" value="ACP-like"/>
    <property type="match status" value="1"/>
</dbReference>
<dbReference type="NCBIfam" id="NF005798">
    <property type="entry name" value="PRK07639.1"/>
    <property type="match status" value="1"/>
</dbReference>
<dbReference type="Pfam" id="PF00550">
    <property type="entry name" value="PP-binding"/>
    <property type="match status" value="1"/>
</dbReference>
<dbReference type="EMBL" id="JAFELM010000036">
    <property type="protein sequence ID" value="MBM6618936.1"/>
    <property type="molecule type" value="Genomic_DNA"/>
</dbReference>
<proteinExistence type="predicted"/>
<evidence type="ECO:0000313" key="3">
    <source>
        <dbReference type="Proteomes" id="UP001518925"/>
    </source>
</evidence>
<evidence type="ECO:0000313" key="2">
    <source>
        <dbReference type="EMBL" id="MBM6618936.1"/>
    </source>
</evidence>
<dbReference type="Proteomes" id="UP001518925">
    <property type="component" value="Unassembled WGS sequence"/>
</dbReference>
<dbReference type="Gene3D" id="1.10.1200.10">
    <property type="entry name" value="ACP-like"/>
    <property type="match status" value="1"/>
</dbReference>
<sequence length="90" mass="10303">MNRQEINDVIYEILQTELNIETLSLYSEQARLNQDLYLDSVMILQLILLLELKLGVTIPDHTLNPKDFETVASLIDFIKDRRSLVDGGVA</sequence>
<gene>
    <name evidence="2" type="primary">asbD</name>
    <name evidence="2" type="ORF">JR050_14800</name>
</gene>
<name>A0ABS2DKA9_9BACI</name>
<keyword evidence="3" id="KW-1185">Reference proteome</keyword>
<dbReference type="PROSITE" id="PS50075">
    <property type="entry name" value="CARRIER"/>
    <property type="match status" value="1"/>
</dbReference>
<reference evidence="2 3" key="1">
    <citation type="submission" date="2021-02" db="EMBL/GenBank/DDBJ databases">
        <title>Bacillus sp. RD4P76, an endophyte from a halophyte.</title>
        <authorList>
            <person name="Sun J.-Q."/>
        </authorList>
    </citation>
    <scope>NUCLEOTIDE SEQUENCE [LARGE SCALE GENOMIC DNA]</scope>
    <source>
        <strain evidence="2 3">RD4P76</strain>
    </source>
</reference>
<protein>
    <submittedName>
        <fullName evidence="2">Petrobactin biosynthesis protein AsbD</fullName>
    </submittedName>
</protein>